<reference evidence="1" key="1">
    <citation type="submission" date="2020-04" db="EMBL/GenBank/DDBJ databases">
        <authorList>
            <person name="Chiriac C."/>
            <person name="Salcher M."/>
            <person name="Ghai R."/>
            <person name="Kavagutti S V."/>
        </authorList>
    </citation>
    <scope>NUCLEOTIDE SEQUENCE</scope>
</reference>
<organism evidence="1">
    <name type="scientific">uncultured Caudovirales phage</name>
    <dbReference type="NCBI Taxonomy" id="2100421"/>
    <lineage>
        <taxon>Viruses</taxon>
        <taxon>Duplodnaviria</taxon>
        <taxon>Heunggongvirae</taxon>
        <taxon>Uroviricota</taxon>
        <taxon>Caudoviricetes</taxon>
        <taxon>Peduoviridae</taxon>
        <taxon>Maltschvirus</taxon>
        <taxon>Maltschvirus maltsch</taxon>
    </lineage>
</organism>
<accession>A0A6J5NQ39</accession>
<dbReference type="EMBL" id="LR796705">
    <property type="protein sequence ID" value="CAB4160882.1"/>
    <property type="molecule type" value="Genomic_DNA"/>
</dbReference>
<gene>
    <name evidence="1" type="ORF">UFOVP731_20</name>
</gene>
<sequence length="134" mass="14175">MSTTTNIGACGCCGGGCSCLIINCLWRWVDGDWTIIDDCGGGDGSTAPCCDCPRPPRNGEEDEEYLIACVGAANKCICTTCTGWWDSFLVEWVPATGCKNTLTNIVYPACVCDLSGLEAGTEHGEISRPKDCTC</sequence>
<evidence type="ECO:0000313" key="1">
    <source>
        <dbReference type="EMBL" id="CAB4160882.1"/>
    </source>
</evidence>
<proteinExistence type="predicted"/>
<name>A0A6J5NQ39_9CAUD</name>
<protein>
    <submittedName>
        <fullName evidence="1">Uncharacterized protein</fullName>
    </submittedName>
</protein>